<evidence type="ECO:0000313" key="3">
    <source>
        <dbReference type="Proteomes" id="UP000010729"/>
    </source>
</evidence>
<accession>N1UUG6</accession>
<evidence type="ECO:0000313" key="2">
    <source>
        <dbReference type="EMBL" id="EMY34066.1"/>
    </source>
</evidence>
<keyword evidence="3" id="KW-1185">Reference proteome</keyword>
<protein>
    <submittedName>
        <fullName evidence="2">Uncharacterized protein</fullName>
    </submittedName>
</protein>
<feature type="compositionally biased region" description="Pro residues" evidence="1">
    <location>
        <begin position="60"/>
        <end position="69"/>
    </location>
</feature>
<feature type="compositionally biased region" description="Basic and acidic residues" evidence="1">
    <location>
        <begin position="23"/>
        <end position="40"/>
    </location>
</feature>
<feature type="compositionally biased region" description="Low complexity" evidence="1">
    <location>
        <begin position="70"/>
        <end position="83"/>
    </location>
</feature>
<proteinExistence type="predicted"/>
<dbReference type="EMBL" id="ANPE02000135">
    <property type="protein sequence ID" value="EMY34066.1"/>
    <property type="molecule type" value="Genomic_DNA"/>
</dbReference>
<name>N1UUG6_9MICC</name>
<sequence>MQVPARHVFTDRNDLSEYGYDPGEPHEQKVAQEHPEERPDGLPASLFQIRITISRRPTAPSSPAPPAPSSPSGSPPQGSATRN</sequence>
<organism evidence="2 3">
    <name type="scientific">Arthrobacter crystallopoietes BAB-32</name>
    <dbReference type="NCBI Taxonomy" id="1246476"/>
    <lineage>
        <taxon>Bacteria</taxon>
        <taxon>Bacillati</taxon>
        <taxon>Actinomycetota</taxon>
        <taxon>Actinomycetes</taxon>
        <taxon>Micrococcales</taxon>
        <taxon>Micrococcaceae</taxon>
        <taxon>Crystallibacter</taxon>
    </lineage>
</organism>
<comment type="caution">
    <text evidence="2">The sequence shown here is derived from an EMBL/GenBank/DDBJ whole genome shotgun (WGS) entry which is preliminary data.</text>
</comment>
<feature type="region of interest" description="Disordered" evidence="1">
    <location>
        <begin position="1"/>
        <end position="83"/>
    </location>
</feature>
<gene>
    <name evidence="2" type="ORF">D477_011626</name>
</gene>
<dbReference type="RefSeq" id="WP_005269193.1">
    <property type="nucleotide sequence ID" value="NZ_ANPE02000135.1"/>
</dbReference>
<dbReference type="Proteomes" id="UP000010729">
    <property type="component" value="Unassembled WGS sequence"/>
</dbReference>
<reference evidence="2 3" key="1">
    <citation type="journal article" date="2013" name="Genome Announc.">
        <title>Draft Genome Sequence of Arthrobacter crystallopoietes Strain BAB-32, Revealing Genes for Bioremediation.</title>
        <authorList>
            <person name="Joshi M.N."/>
            <person name="Pandit A.S."/>
            <person name="Sharma A."/>
            <person name="Pandya R.V."/>
            <person name="Desai S.M."/>
            <person name="Saxena A.K."/>
            <person name="Bagatharia S.B."/>
        </authorList>
    </citation>
    <scope>NUCLEOTIDE SEQUENCE [LARGE SCALE GENOMIC DNA]</scope>
    <source>
        <strain evidence="2 3">BAB-32</strain>
    </source>
</reference>
<evidence type="ECO:0000256" key="1">
    <source>
        <dbReference type="SAM" id="MobiDB-lite"/>
    </source>
</evidence>
<dbReference type="AlphaFoldDB" id="N1UUG6"/>